<dbReference type="EMBL" id="BMKR01000091">
    <property type="protein sequence ID" value="GGG15371.1"/>
    <property type="molecule type" value="Genomic_DNA"/>
</dbReference>
<dbReference type="CDD" id="cd00158">
    <property type="entry name" value="RHOD"/>
    <property type="match status" value="1"/>
</dbReference>
<gene>
    <name evidence="2" type="ORF">GCM10010912_69770</name>
</gene>
<evidence type="ECO:0000313" key="3">
    <source>
        <dbReference type="Proteomes" id="UP000637643"/>
    </source>
</evidence>
<dbReference type="Gene3D" id="3.40.250.10">
    <property type="entry name" value="Rhodanese-like domain"/>
    <property type="match status" value="1"/>
</dbReference>
<dbReference type="Pfam" id="PF00581">
    <property type="entry name" value="Rhodanese"/>
    <property type="match status" value="1"/>
</dbReference>
<comment type="caution">
    <text evidence="2">The sequence shown here is derived from an EMBL/GenBank/DDBJ whole genome shotgun (WGS) entry which is preliminary data.</text>
</comment>
<feature type="domain" description="Rhodanese" evidence="1">
    <location>
        <begin position="11"/>
        <end position="89"/>
    </location>
</feature>
<name>A0A917FZP4_9BACL</name>
<dbReference type="AlphaFoldDB" id="A0A917FZP4"/>
<dbReference type="SUPFAM" id="SSF52821">
    <property type="entry name" value="Rhodanese/Cell cycle control phosphatase"/>
    <property type="match status" value="1"/>
</dbReference>
<proteinExistence type="predicted"/>
<dbReference type="Proteomes" id="UP000637643">
    <property type="component" value="Unassembled WGS sequence"/>
</dbReference>
<sequence length="120" mass="14262">MLSLKSNQIQVPDHIKWLDIRDSSEYEKEQVPESINISLGRLPFVWEKDMSPKDSIIVLTDQYRKGKKAVRILRKQGFHDLYLLVGPISQLIEWSQKRKLEQYCIEYYWICSHSVPNNIQ</sequence>
<dbReference type="InterPro" id="IPR001763">
    <property type="entry name" value="Rhodanese-like_dom"/>
</dbReference>
<dbReference type="InterPro" id="IPR036873">
    <property type="entry name" value="Rhodanese-like_dom_sf"/>
</dbReference>
<dbReference type="PROSITE" id="PS50206">
    <property type="entry name" value="RHODANESE_3"/>
    <property type="match status" value="1"/>
</dbReference>
<reference evidence="2" key="1">
    <citation type="journal article" date="2014" name="Int. J. Syst. Evol. Microbiol.">
        <title>Complete genome sequence of Corynebacterium casei LMG S-19264T (=DSM 44701T), isolated from a smear-ripened cheese.</title>
        <authorList>
            <consortium name="US DOE Joint Genome Institute (JGI-PGF)"/>
            <person name="Walter F."/>
            <person name="Albersmeier A."/>
            <person name="Kalinowski J."/>
            <person name="Ruckert C."/>
        </authorList>
    </citation>
    <scope>NUCLEOTIDE SEQUENCE</scope>
    <source>
        <strain evidence="2">CGMCC 1.16134</strain>
    </source>
</reference>
<dbReference type="SMART" id="SM00450">
    <property type="entry name" value="RHOD"/>
    <property type="match status" value="1"/>
</dbReference>
<reference evidence="2" key="2">
    <citation type="submission" date="2020-09" db="EMBL/GenBank/DDBJ databases">
        <authorList>
            <person name="Sun Q."/>
            <person name="Zhou Y."/>
        </authorList>
    </citation>
    <scope>NUCLEOTIDE SEQUENCE</scope>
    <source>
        <strain evidence="2">CGMCC 1.16134</strain>
    </source>
</reference>
<organism evidence="2 3">
    <name type="scientific">Paenibacillus albidus</name>
    <dbReference type="NCBI Taxonomy" id="2041023"/>
    <lineage>
        <taxon>Bacteria</taxon>
        <taxon>Bacillati</taxon>
        <taxon>Bacillota</taxon>
        <taxon>Bacilli</taxon>
        <taxon>Bacillales</taxon>
        <taxon>Paenibacillaceae</taxon>
        <taxon>Paenibacillus</taxon>
    </lineage>
</organism>
<keyword evidence="3" id="KW-1185">Reference proteome</keyword>
<evidence type="ECO:0000313" key="2">
    <source>
        <dbReference type="EMBL" id="GGG15371.1"/>
    </source>
</evidence>
<protein>
    <recommendedName>
        <fullName evidence="1">Rhodanese domain-containing protein</fullName>
    </recommendedName>
</protein>
<accession>A0A917FZP4</accession>
<evidence type="ECO:0000259" key="1">
    <source>
        <dbReference type="PROSITE" id="PS50206"/>
    </source>
</evidence>